<name>C7J6E7_ORYSJ</name>
<sequence length="188" mass="18742">MAAAPRQPLPATAPSTVTRARSDATLSDLPAWGGAAARSAQKEGSGGGGGAAAPPSHPPRLPPSPGGVAARSAQEESGGRGGGAIAPPARPLPATSSSVAAGPPEVAEPAKPTTAALALCPIPPSLVKHPNLRYVNLSGNIPTGTIPPGLLHGRAHIPSAAARHSPAAHDTRGERRKKTEKEEDAWKT</sequence>
<dbReference type="KEGG" id="dosa:Os08g0454700"/>
<accession>C7J6E7</accession>
<organism evidence="2 3">
    <name type="scientific">Oryza sativa subsp. japonica</name>
    <name type="common">Rice</name>
    <dbReference type="NCBI Taxonomy" id="39947"/>
    <lineage>
        <taxon>Eukaryota</taxon>
        <taxon>Viridiplantae</taxon>
        <taxon>Streptophyta</taxon>
        <taxon>Embryophyta</taxon>
        <taxon>Tracheophyta</taxon>
        <taxon>Spermatophyta</taxon>
        <taxon>Magnoliopsida</taxon>
        <taxon>Liliopsida</taxon>
        <taxon>Poales</taxon>
        <taxon>Poaceae</taxon>
        <taxon>BOP clade</taxon>
        <taxon>Oryzoideae</taxon>
        <taxon>Oryzeae</taxon>
        <taxon>Oryzinae</taxon>
        <taxon>Oryza</taxon>
        <taxon>Oryza sativa</taxon>
    </lineage>
</organism>
<evidence type="ECO:0000313" key="3">
    <source>
        <dbReference type="Proteomes" id="UP000000763"/>
    </source>
</evidence>
<feature type="compositionally biased region" description="Basic and acidic residues" evidence="1">
    <location>
        <begin position="167"/>
        <end position="188"/>
    </location>
</feature>
<feature type="compositionally biased region" description="Pro residues" evidence="1">
    <location>
        <begin position="55"/>
        <end position="65"/>
    </location>
</feature>
<feature type="region of interest" description="Disordered" evidence="1">
    <location>
        <begin position="159"/>
        <end position="188"/>
    </location>
</feature>
<feature type="compositionally biased region" description="Low complexity" evidence="1">
    <location>
        <begin position="99"/>
        <end position="112"/>
    </location>
</feature>
<proteinExistence type="predicted"/>
<reference evidence="2 3" key="1">
    <citation type="journal article" date="2005" name="Nature">
        <title>The map-based sequence of the rice genome.</title>
        <authorList>
            <consortium name="International rice genome sequencing project (IRGSP)"/>
            <person name="Matsumoto T."/>
            <person name="Wu J."/>
            <person name="Kanamori H."/>
            <person name="Katayose Y."/>
            <person name="Fujisawa M."/>
            <person name="Namiki N."/>
            <person name="Mizuno H."/>
            <person name="Yamamoto K."/>
            <person name="Antonio B.A."/>
            <person name="Baba T."/>
            <person name="Sakata K."/>
            <person name="Nagamura Y."/>
            <person name="Aoki H."/>
            <person name="Arikawa K."/>
            <person name="Arita K."/>
            <person name="Bito T."/>
            <person name="Chiden Y."/>
            <person name="Fujitsuka N."/>
            <person name="Fukunaka R."/>
            <person name="Hamada M."/>
            <person name="Harada C."/>
            <person name="Hayashi A."/>
            <person name="Hijishita S."/>
            <person name="Honda M."/>
            <person name="Hosokawa S."/>
            <person name="Ichikawa Y."/>
            <person name="Idonuma A."/>
            <person name="Iijima M."/>
            <person name="Ikeda M."/>
            <person name="Ikeno M."/>
            <person name="Ito K."/>
            <person name="Ito S."/>
            <person name="Ito T."/>
            <person name="Ito Y."/>
            <person name="Ito Y."/>
            <person name="Iwabuchi A."/>
            <person name="Kamiya K."/>
            <person name="Karasawa W."/>
            <person name="Kurita K."/>
            <person name="Katagiri S."/>
            <person name="Kikuta A."/>
            <person name="Kobayashi H."/>
            <person name="Kobayashi N."/>
            <person name="Machita K."/>
            <person name="Maehara T."/>
            <person name="Masukawa M."/>
            <person name="Mizubayashi T."/>
            <person name="Mukai Y."/>
            <person name="Nagasaki H."/>
            <person name="Nagata Y."/>
            <person name="Naito S."/>
            <person name="Nakashima M."/>
            <person name="Nakama Y."/>
            <person name="Nakamichi Y."/>
            <person name="Nakamura M."/>
            <person name="Meguro A."/>
            <person name="Negishi M."/>
            <person name="Ohta I."/>
            <person name="Ohta T."/>
            <person name="Okamoto M."/>
            <person name="Ono N."/>
            <person name="Saji S."/>
            <person name="Sakaguchi M."/>
            <person name="Sakai K."/>
            <person name="Shibata M."/>
            <person name="Shimokawa T."/>
            <person name="Song J."/>
            <person name="Takazaki Y."/>
            <person name="Terasawa K."/>
            <person name="Tsugane M."/>
            <person name="Tsuji K."/>
            <person name="Ueda S."/>
            <person name="Waki K."/>
            <person name="Yamagata H."/>
            <person name="Yamamoto M."/>
            <person name="Yamamoto S."/>
            <person name="Yamane H."/>
            <person name="Yoshiki S."/>
            <person name="Yoshihara R."/>
            <person name="Yukawa K."/>
            <person name="Zhong H."/>
            <person name="Yano M."/>
            <person name="Yuan Q."/>
            <person name="Ouyang S."/>
            <person name="Liu J."/>
            <person name="Jones K.M."/>
            <person name="Gansberger K."/>
            <person name="Moffat K."/>
            <person name="Hill J."/>
            <person name="Bera J."/>
            <person name="Fadrosh D."/>
            <person name="Jin S."/>
            <person name="Johri S."/>
            <person name="Kim M."/>
            <person name="Overton L."/>
            <person name="Reardon M."/>
            <person name="Tsitrin T."/>
            <person name="Vuong H."/>
            <person name="Weaver B."/>
            <person name="Ciecko A."/>
            <person name="Tallon L."/>
            <person name="Jackson J."/>
            <person name="Pai G."/>
            <person name="Aken S.V."/>
            <person name="Utterback T."/>
            <person name="Reidmuller S."/>
            <person name="Feldblyum T."/>
            <person name="Hsiao J."/>
            <person name="Zismann V."/>
            <person name="Iobst S."/>
            <person name="de Vazeille A.R."/>
            <person name="Buell C.R."/>
            <person name="Ying K."/>
            <person name="Li Y."/>
            <person name="Lu T."/>
            <person name="Huang Y."/>
            <person name="Zhao Q."/>
            <person name="Feng Q."/>
            <person name="Zhang L."/>
            <person name="Zhu J."/>
            <person name="Weng Q."/>
            <person name="Mu J."/>
            <person name="Lu Y."/>
            <person name="Fan D."/>
            <person name="Liu Y."/>
            <person name="Guan J."/>
            <person name="Zhang Y."/>
            <person name="Yu S."/>
            <person name="Liu X."/>
            <person name="Zhang Y."/>
            <person name="Hong G."/>
            <person name="Han B."/>
            <person name="Choisne N."/>
            <person name="Demange N."/>
            <person name="Orjeda G."/>
            <person name="Samain S."/>
            <person name="Cattolico L."/>
            <person name="Pelletier E."/>
            <person name="Couloux A."/>
            <person name="Segurens B."/>
            <person name="Wincker P."/>
            <person name="D'Hont A."/>
            <person name="Scarpelli C."/>
            <person name="Weissenbach J."/>
            <person name="Salanoubat M."/>
            <person name="Quetier F."/>
            <person name="Yu Y."/>
            <person name="Kim H.R."/>
            <person name="Rambo T."/>
            <person name="Currie J."/>
            <person name="Collura K."/>
            <person name="Luo M."/>
            <person name="Yang T."/>
            <person name="Ammiraju J.S.S."/>
            <person name="Engler F."/>
            <person name="Soderlund C."/>
            <person name="Wing R.A."/>
            <person name="Palmer L.E."/>
            <person name="de la Bastide M."/>
            <person name="Spiegel L."/>
            <person name="Nascimento L."/>
            <person name="Zutavern T."/>
            <person name="O'Shaughnessy A."/>
            <person name="Dike S."/>
            <person name="Dedhia N."/>
            <person name="Preston R."/>
            <person name="Balija V."/>
            <person name="McCombie W.R."/>
            <person name="Chow T."/>
            <person name="Chen H."/>
            <person name="Chung M."/>
            <person name="Chen C."/>
            <person name="Shaw J."/>
            <person name="Wu H."/>
            <person name="Hsiao K."/>
            <person name="Chao Y."/>
            <person name="Chu M."/>
            <person name="Cheng C."/>
            <person name="Hour A."/>
            <person name="Lee P."/>
            <person name="Lin S."/>
            <person name="Lin Y."/>
            <person name="Liou J."/>
            <person name="Liu S."/>
            <person name="Hsing Y."/>
            <person name="Raghuvanshi S."/>
            <person name="Mohanty A."/>
            <person name="Bharti A.K."/>
            <person name="Gaur A."/>
            <person name="Gupta V."/>
            <person name="Kumar D."/>
            <person name="Ravi V."/>
            <person name="Vij S."/>
            <person name="Kapur A."/>
            <person name="Khurana P."/>
            <person name="Khurana P."/>
            <person name="Khurana J.P."/>
            <person name="Tyagi A.K."/>
            <person name="Gaikwad K."/>
            <person name="Singh A."/>
            <person name="Dalal V."/>
            <person name="Srivastava S."/>
            <person name="Dixit A."/>
            <person name="Pal A.K."/>
            <person name="Ghazi I.A."/>
            <person name="Yadav M."/>
            <person name="Pandit A."/>
            <person name="Bhargava A."/>
            <person name="Sureshbabu K."/>
            <person name="Batra K."/>
            <person name="Sharma T.R."/>
            <person name="Mohapatra T."/>
            <person name="Singh N.K."/>
            <person name="Messing J."/>
            <person name="Nelson A.B."/>
            <person name="Fuks G."/>
            <person name="Kavchok S."/>
            <person name="Keizer G."/>
            <person name="Linton E."/>
            <person name="Llaca V."/>
            <person name="Song R."/>
            <person name="Tanyolac B."/>
            <person name="Young S."/>
            <person name="Ho-Il K."/>
            <person name="Hahn J.H."/>
            <person name="Sangsakoo G."/>
            <person name="Vanavichit A."/>
            <person name="de Mattos Luiz.A.T."/>
            <person name="Zimmer P.D."/>
            <person name="Malone G."/>
            <person name="Dellagostin O."/>
            <person name="de Oliveira A.C."/>
            <person name="Bevan M."/>
            <person name="Bancroft I."/>
            <person name="Minx P."/>
            <person name="Cordum H."/>
            <person name="Wilson R."/>
            <person name="Cheng Z."/>
            <person name="Jin W."/>
            <person name="Jiang J."/>
            <person name="Leong S.A."/>
            <person name="Iwama H."/>
            <person name="Gojobori T."/>
            <person name="Itoh T."/>
            <person name="Niimura Y."/>
            <person name="Fujii Y."/>
            <person name="Habara T."/>
            <person name="Sakai H."/>
            <person name="Sato Y."/>
            <person name="Wilson G."/>
            <person name="Kumar K."/>
            <person name="McCouch S."/>
            <person name="Juretic N."/>
            <person name="Hoen D."/>
            <person name="Wright S."/>
            <person name="Bruskiewich R."/>
            <person name="Bureau T."/>
            <person name="Miyao A."/>
            <person name="Hirochika H."/>
            <person name="Nishikawa T."/>
            <person name="Kadowaki K."/>
            <person name="Sugiura M."/>
            <person name="Burr B."/>
            <person name="Sasaki T."/>
        </authorList>
    </citation>
    <scope>NUCLEOTIDE SEQUENCE [LARGE SCALE GENOMIC DNA]</scope>
    <source>
        <strain evidence="3">cv. Nipponbare</strain>
    </source>
</reference>
<gene>
    <name evidence="2" type="ordered locus">Os08g0454700</name>
</gene>
<protein>
    <submittedName>
        <fullName evidence="2">Os08g0454700 protein</fullName>
    </submittedName>
</protein>
<evidence type="ECO:0000256" key="1">
    <source>
        <dbReference type="SAM" id="MobiDB-lite"/>
    </source>
</evidence>
<evidence type="ECO:0000313" key="2">
    <source>
        <dbReference type="EMBL" id="BAH94336.1"/>
    </source>
</evidence>
<dbReference type="Proteomes" id="UP000000763">
    <property type="component" value="Chromosome 8"/>
</dbReference>
<reference evidence="3" key="2">
    <citation type="journal article" date="2008" name="Nucleic Acids Res.">
        <title>The rice annotation project database (RAP-DB): 2008 update.</title>
        <authorList>
            <consortium name="The rice annotation project (RAP)"/>
        </authorList>
    </citation>
    <scope>GENOME REANNOTATION</scope>
    <source>
        <strain evidence="3">cv. Nipponbare</strain>
    </source>
</reference>
<dbReference type="AlphaFoldDB" id="C7J6E7"/>
<dbReference type="EMBL" id="AP008214">
    <property type="protein sequence ID" value="BAH94336.1"/>
    <property type="molecule type" value="Genomic_DNA"/>
</dbReference>
<feature type="region of interest" description="Disordered" evidence="1">
    <location>
        <begin position="1"/>
        <end position="112"/>
    </location>
</feature>